<dbReference type="EMBL" id="CANHGI010000006">
    <property type="protein sequence ID" value="CAI5456386.1"/>
    <property type="molecule type" value="Genomic_DNA"/>
</dbReference>
<gene>
    <name evidence="2" type="ORF">CAMP_LOCUS19023</name>
</gene>
<name>A0A9P1N9U8_9PELO</name>
<dbReference type="PANTHER" id="PTHR34152">
    <property type="entry name" value="PROTEIN CBG12353-RELATED"/>
    <property type="match status" value="1"/>
</dbReference>
<feature type="transmembrane region" description="Helical" evidence="1">
    <location>
        <begin position="32"/>
        <end position="51"/>
    </location>
</feature>
<dbReference type="AlphaFoldDB" id="A0A9P1N9U8"/>
<keyword evidence="1" id="KW-1133">Transmembrane helix</keyword>
<dbReference type="Proteomes" id="UP001152747">
    <property type="component" value="Unassembled WGS sequence"/>
</dbReference>
<accession>A0A9P1N9U8</accession>
<comment type="caution">
    <text evidence="2">The sequence shown here is derived from an EMBL/GenBank/DDBJ whole genome shotgun (WGS) entry which is preliminary data.</text>
</comment>
<feature type="transmembrane region" description="Helical" evidence="1">
    <location>
        <begin position="63"/>
        <end position="83"/>
    </location>
</feature>
<dbReference type="PANTHER" id="PTHR34152:SF9">
    <property type="entry name" value="TRANSMEMBRANE DOMAIN-CONTAINING PROTEIN"/>
    <property type="match status" value="1"/>
</dbReference>
<keyword evidence="3" id="KW-1185">Reference proteome</keyword>
<proteinExistence type="predicted"/>
<feature type="transmembrane region" description="Helical" evidence="1">
    <location>
        <begin position="119"/>
        <end position="143"/>
    </location>
</feature>
<evidence type="ECO:0000313" key="3">
    <source>
        <dbReference type="Proteomes" id="UP001152747"/>
    </source>
</evidence>
<dbReference type="OrthoDB" id="6157510at2759"/>
<protein>
    <submittedName>
        <fullName evidence="2">Uncharacterized protein</fullName>
    </submittedName>
</protein>
<keyword evidence="1" id="KW-0812">Transmembrane</keyword>
<reference evidence="2" key="1">
    <citation type="submission" date="2022-11" db="EMBL/GenBank/DDBJ databases">
        <authorList>
            <person name="Kikuchi T."/>
        </authorList>
    </citation>
    <scope>NUCLEOTIDE SEQUENCE</scope>
    <source>
        <strain evidence="2">PS1010</strain>
    </source>
</reference>
<evidence type="ECO:0000313" key="2">
    <source>
        <dbReference type="EMBL" id="CAI5456386.1"/>
    </source>
</evidence>
<keyword evidence="1" id="KW-0472">Membrane</keyword>
<organism evidence="2 3">
    <name type="scientific">Caenorhabditis angaria</name>
    <dbReference type="NCBI Taxonomy" id="860376"/>
    <lineage>
        <taxon>Eukaryota</taxon>
        <taxon>Metazoa</taxon>
        <taxon>Ecdysozoa</taxon>
        <taxon>Nematoda</taxon>
        <taxon>Chromadorea</taxon>
        <taxon>Rhabditida</taxon>
        <taxon>Rhabditina</taxon>
        <taxon>Rhabditomorpha</taxon>
        <taxon>Rhabditoidea</taxon>
        <taxon>Rhabditidae</taxon>
        <taxon>Peloderinae</taxon>
        <taxon>Caenorhabditis</taxon>
    </lineage>
</organism>
<feature type="transmembrane region" description="Helical" evidence="1">
    <location>
        <begin position="155"/>
        <end position="188"/>
    </location>
</feature>
<evidence type="ECO:0000256" key="1">
    <source>
        <dbReference type="SAM" id="Phobius"/>
    </source>
</evidence>
<sequence length="209" mass="23545">MTNKYQAVANAKTTKERISAFKSIFQGSVWNYLSYSLLFILPVIFISVGIWKLDECSLAPKFPIWLIVSGVLVFIMKFVFLIAEKKKALVNSEFPLTENESEEERTNIKLQRKNHYPSGLILIGLGCRLAHLFWFFVGVYFVIRSFGATGTCHWAPYYLTTITIIFPIIILILLCPCCCVVCCAYSLIKSDEAAEGGEGKEEQEATSNA</sequence>